<keyword evidence="1" id="KW-0472">Membrane</keyword>
<keyword evidence="1" id="KW-1133">Transmembrane helix</keyword>
<feature type="transmembrane region" description="Helical" evidence="1">
    <location>
        <begin position="21"/>
        <end position="41"/>
    </location>
</feature>
<name>Q6IL30_DROME</name>
<organism evidence="2">
    <name type="scientific">Drosophila melanogaster</name>
    <name type="common">Fruit fly</name>
    <dbReference type="NCBI Taxonomy" id="7227"/>
    <lineage>
        <taxon>Eukaryota</taxon>
        <taxon>Metazoa</taxon>
        <taxon>Ecdysozoa</taxon>
        <taxon>Arthropoda</taxon>
        <taxon>Hexapoda</taxon>
        <taxon>Insecta</taxon>
        <taxon>Pterygota</taxon>
        <taxon>Neoptera</taxon>
        <taxon>Endopterygota</taxon>
        <taxon>Diptera</taxon>
        <taxon>Brachycera</taxon>
        <taxon>Muscomorpha</taxon>
        <taxon>Ephydroidea</taxon>
        <taxon>Drosophilidae</taxon>
        <taxon>Drosophila</taxon>
        <taxon>Sophophora</taxon>
    </lineage>
</organism>
<proteinExistence type="predicted"/>
<dbReference type="EMBL" id="BK002186">
    <property type="protein sequence ID" value="DAA03031.1"/>
    <property type="molecule type" value="Genomic_DNA"/>
</dbReference>
<evidence type="ECO:0000313" key="2">
    <source>
        <dbReference type="EMBL" id="DAA03031.1"/>
    </source>
</evidence>
<evidence type="ECO:0000256" key="1">
    <source>
        <dbReference type="SAM" id="Phobius"/>
    </source>
</evidence>
<protein>
    <submittedName>
        <fullName evidence="2">HDC10582</fullName>
    </submittedName>
</protein>
<accession>Q6IL30</accession>
<reference evidence="2" key="1">
    <citation type="journal article" date="2003" name="Genome Biol.">
        <title>An integrated gene annotation and transcriptional profiling approach towards the full gene content of the Drosophila genome.</title>
        <authorList>
            <person name="Hild M."/>
            <person name="Beckmann B."/>
            <person name="Haas S.A."/>
            <person name="Koch B."/>
            <person name="Solovyev V."/>
            <person name="Busold C."/>
            <person name="Fellenberg K."/>
            <person name="Boutros M."/>
            <person name="Vingron M."/>
            <person name="Sauer F."/>
            <person name="Hoheisel J.D."/>
            <person name="Paro R."/>
        </authorList>
    </citation>
    <scope>NUCLEOTIDE SEQUENCE</scope>
</reference>
<keyword evidence="1" id="KW-0812">Transmembrane</keyword>
<gene>
    <name evidence="2" type="ORF">HDC10582</name>
</gene>
<dbReference type="AlphaFoldDB" id="Q6IL30"/>
<sequence>MMKTKRGSGSRKSAHNKLLTTDLSFIEVLFILSAIFFTSAVCTSNTPLGNITKARNNLRKDQNGHRNMTDDNGGICGTGDAFLAPSQPKFKNVFQGATESSIICSLKPFGRQLTGNEN</sequence>